<evidence type="ECO:0000256" key="3">
    <source>
        <dbReference type="PIRSR" id="PIRSR602401-1"/>
    </source>
</evidence>
<dbReference type="EMBL" id="CP016076">
    <property type="protein sequence ID" value="APU14601.1"/>
    <property type="molecule type" value="Genomic_DNA"/>
</dbReference>
<dbReference type="InterPro" id="IPR001128">
    <property type="entry name" value="Cyt_P450"/>
</dbReference>
<dbReference type="GO" id="GO:0020037">
    <property type="term" value="F:heme binding"/>
    <property type="evidence" value="ECO:0007669"/>
    <property type="project" value="InterPro"/>
</dbReference>
<dbReference type="CDD" id="cd11053">
    <property type="entry name" value="CYP110-like"/>
    <property type="match status" value="1"/>
</dbReference>
<dbReference type="PRINTS" id="PR00463">
    <property type="entry name" value="EP450I"/>
</dbReference>
<dbReference type="PROSITE" id="PS00086">
    <property type="entry name" value="CYTOCHROME_P450"/>
    <property type="match status" value="1"/>
</dbReference>
<dbReference type="InterPro" id="IPR036396">
    <property type="entry name" value="Cyt_P450_sf"/>
</dbReference>
<dbReference type="SUPFAM" id="SSF48264">
    <property type="entry name" value="Cytochrome P450"/>
    <property type="match status" value="1"/>
</dbReference>
<keyword evidence="3 4" id="KW-0479">Metal-binding</keyword>
<keyword evidence="7" id="KW-1185">Reference proteome</keyword>
<sequence length="444" mass="49236">MGSPQSLAERRSAPGDGLPPGPSAPAILQTAMLAGRLQPYLDSCRRRYGDCFTLRTVTWGPCVFVSSPELVKEVFTGDPDVLRAGEHSTEIGLGEVLGPTAFVIKDGEEHRRRRHSVSPAFQGKAVRRSAQEIGEITRAEVARWPRNTPVALLEPMQSIALEVILRIVIGVTDETRTQRLRALLPRVASFDRGPMLWSGLRKMPAWQRYLRIQAEARDLLGQEIADRRTRTDLAERTDILSTVLASGNAVAEDDSELIDLLISLLLAGHETSSTGMAWALERLVQHPEAMHRIQAAVDLDDPTLDAQLDSLVREALRIRTITPIMARKTAAPVRIGRWDLPAGVNVMISTGLVHLSPDNYEAPEEFRPDRFLHVKPDPYAWVPFGGGARRCVGAALALLEMKEVLRTVLTEVDLHRVDDRSEPPRLRHVTFVPGRGARVVVRPR</sequence>
<dbReference type="GO" id="GO:0016705">
    <property type="term" value="F:oxidoreductase activity, acting on paired donors, with incorporation or reduction of molecular oxygen"/>
    <property type="evidence" value="ECO:0007669"/>
    <property type="project" value="InterPro"/>
</dbReference>
<reference evidence="7" key="1">
    <citation type="submission" date="2016-06" db="EMBL/GenBank/DDBJ databases">
        <title>Complete genome sequence of Actinoalloteichus fjordicus DSM 46855 (=ADI127-17), type strain of the new species Actinoalloteichus fjordicus.</title>
        <authorList>
            <person name="Ruckert C."/>
            <person name="Nouioui I."/>
            <person name="Willmese J."/>
            <person name="van Wezel G."/>
            <person name="Klenk H.-P."/>
            <person name="Kalinowski J."/>
            <person name="Zotchev S.B."/>
        </authorList>
    </citation>
    <scope>NUCLEOTIDE SEQUENCE [LARGE SCALE GENOMIC DNA]</scope>
    <source>
        <strain evidence="7">ADI127-7</strain>
    </source>
</reference>
<dbReference type="Pfam" id="PF00067">
    <property type="entry name" value="p450"/>
    <property type="match status" value="1"/>
</dbReference>
<dbReference type="Proteomes" id="UP000185511">
    <property type="component" value="Chromosome"/>
</dbReference>
<dbReference type="PANTHER" id="PTHR24305:SF166">
    <property type="entry name" value="CYTOCHROME P450 12A4, MITOCHONDRIAL-RELATED"/>
    <property type="match status" value="1"/>
</dbReference>
<dbReference type="PANTHER" id="PTHR24305">
    <property type="entry name" value="CYTOCHROME P450"/>
    <property type="match status" value="1"/>
</dbReference>
<dbReference type="AlphaFoldDB" id="A0AAC9PS90"/>
<accession>A0AAC9PS90</accession>
<keyword evidence="3 4" id="KW-0408">Iron</keyword>
<feature type="binding site" description="axial binding residue" evidence="3">
    <location>
        <position position="391"/>
    </location>
    <ligand>
        <name>heme</name>
        <dbReference type="ChEBI" id="CHEBI:30413"/>
    </ligand>
    <ligandPart>
        <name>Fe</name>
        <dbReference type="ChEBI" id="CHEBI:18248"/>
    </ligandPart>
</feature>
<evidence type="ECO:0000313" key="6">
    <source>
        <dbReference type="EMBL" id="APU14601.1"/>
    </source>
</evidence>
<dbReference type="InterPro" id="IPR002401">
    <property type="entry name" value="Cyt_P450_E_grp-I"/>
</dbReference>
<dbReference type="InterPro" id="IPR050121">
    <property type="entry name" value="Cytochrome_P450_monoxygenase"/>
</dbReference>
<comment type="cofactor">
    <cofactor evidence="1 3">
        <name>heme</name>
        <dbReference type="ChEBI" id="CHEBI:30413"/>
    </cofactor>
</comment>
<keyword evidence="4" id="KW-0503">Monooxygenase</keyword>
<dbReference type="PRINTS" id="PR00385">
    <property type="entry name" value="P450"/>
</dbReference>
<gene>
    <name evidence="6" type="ORF">UA74_12715</name>
</gene>
<dbReference type="InterPro" id="IPR017972">
    <property type="entry name" value="Cyt_P450_CS"/>
</dbReference>
<evidence type="ECO:0000256" key="1">
    <source>
        <dbReference type="ARBA" id="ARBA00001971"/>
    </source>
</evidence>
<evidence type="ECO:0000256" key="2">
    <source>
        <dbReference type="ARBA" id="ARBA00010617"/>
    </source>
</evidence>
<dbReference type="RefSeq" id="WP_075740439.1">
    <property type="nucleotide sequence ID" value="NZ_CP016076.1"/>
</dbReference>
<evidence type="ECO:0000256" key="4">
    <source>
        <dbReference type="RuleBase" id="RU000461"/>
    </source>
</evidence>
<keyword evidence="4" id="KW-0560">Oxidoreductase</keyword>
<protein>
    <submittedName>
        <fullName evidence="6">Cytochrome P450</fullName>
    </submittedName>
</protein>
<feature type="region of interest" description="Disordered" evidence="5">
    <location>
        <begin position="1"/>
        <end position="24"/>
    </location>
</feature>
<comment type="similarity">
    <text evidence="2 4">Belongs to the cytochrome P450 family.</text>
</comment>
<proteinExistence type="inferred from homology"/>
<organism evidence="6 7">
    <name type="scientific">Actinoalloteichus fjordicus</name>
    <dbReference type="NCBI Taxonomy" id="1612552"/>
    <lineage>
        <taxon>Bacteria</taxon>
        <taxon>Bacillati</taxon>
        <taxon>Actinomycetota</taxon>
        <taxon>Actinomycetes</taxon>
        <taxon>Pseudonocardiales</taxon>
        <taxon>Pseudonocardiaceae</taxon>
        <taxon>Actinoalloteichus</taxon>
    </lineage>
</organism>
<dbReference type="KEGG" id="acad:UA74_12715"/>
<evidence type="ECO:0000256" key="5">
    <source>
        <dbReference type="SAM" id="MobiDB-lite"/>
    </source>
</evidence>
<name>A0AAC9PS90_9PSEU</name>
<dbReference type="GO" id="GO:0005506">
    <property type="term" value="F:iron ion binding"/>
    <property type="evidence" value="ECO:0007669"/>
    <property type="project" value="InterPro"/>
</dbReference>
<dbReference type="Gene3D" id="1.10.630.10">
    <property type="entry name" value="Cytochrome P450"/>
    <property type="match status" value="1"/>
</dbReference>
<keyword evidence="3 4" id="KW-0349">Heme</keyword>
<dbReference type="GO" id="GO:0004497">
    <property type="term" value="F:monooxygenase activity"/>
    <property type="evidence" value="ECO:0007669"/>
    <property type="project" value="UniProtKB-KW"/>
</dbReference>
<evidence type="ECO:0000313" key="7">
    <source>
        <dbReference type="Proteomes" id="UP000185511"/>
    </source>
</evidence>